<protein>
    <submittedName>
        <fullName evidence="2">Uncharacterized protein</fullName>
    </submittedName>
</protein>
<organism evidence="2 3">
    <name type="scientific">Nocardioides pocheonensis</name>
    <dbReference type="NCBI Taxonomy" id="661485"/>
    <lineage>
        <taxon>Bacteria</taxon>
        <taxon>Bacillati</taxon>
        <taxon>Actinomycetota</taxon>
        <taxon>Actinomycetes</taxon>
        <taxon>Propionibacteriales</taxon>
        <taxon>Nocardioidaceae</taxon>
        <taxon>Nocardioides</taxon>
    </lineage>
</organism>
<accession>A0A3N0GY97</accession>
<comment type="caution">
    <text evidence="2">The sequence shown here is derived from an EMBL/GenBank/DDBJ whole genome shotgun (WGS) entry which is preliminary data.</text>
</comment>
<feature type="transmembrane region" description="Helical" evidence="1">
    <location>
        <begin position="6"/>
        <end position="24"/>
    </location>
</feature>
<keyword evidence="1" id="KW-0472">Membrane</keyword>
<keyword evidence="1" id="KW-1133">Transmembrane helix</keyword>
<dbReference type="EMBL" id="RJSF01000005">
    <property type="protein sequence ID" value="RNM17072.1"/>
    <property type="molecule type" value="Genomic_DNA"/>
</dbReference>
<evidence type="ECO:0000313" key="2">
    <source>
        <dbReference type="EMBL" id="RNM17072.1"/>
    </source>
</evidence>
<feature type="transmembrane region" description="Helical" evidence="1">
    <location>
        <begin position="54"/>
        <end position="72"/>
    </location>
</feature>
<sequence>MDWAGLSIVAFATIFGFVSWRWSVPYNVSFYKMVRAKEPDPASRIFRSFQFSRWAGVAFSVLLIVLVVLEWVTS</sequence>
<evidence type="ECO:0000313" key="3">
    <source>
        <dbReference type="Proteomes" id="UP000279994"/>
    </source>
</evidence>
<dbReference type="AlphaFoldDB" id="A0A3N0GY97"/>
<name>A0A3N0GY97_9ACTN</name>
<proteinExistence type="predicted"/>
<keyword evidence="3" id="KW-1185">Reference proteome</keyword>
<gene>
    <name evidence="2" type="ORF">EFL26_03030</name>
</gene>
<reference evidence="2 3" key="1">
    <citation type="submission" date="2018-11" db="EMBL/GenBank/DDBJ databases">
        <authorList>
            <person name="Li F."/>
        </authorList>
    </citation>
    <scope>NUCLEOTIDE SEQUENCE [LARGE SCALE GENOMIC DNA]</scope>
    <source>
        <strain evidence="2 3">Gsoil 818</strain>
    </source>
</reference>
<evidence type="ECO:0000256" key="1">
    <source>
        <dbReference type="SAM" id="Phobius"/>
    </source>
</evidence>
<dbReference type="Proteomes" id="UP000279994">
    <property type="component" value="Unassembled WGS sequence"/>
</dbReference>
<keyword evidence="1" id="KW-0812">Transmembrane</keyword>